<dbReference type="Pfam" id="PF03732">
    <property type="entry name" value="Retrotrans_gag"/>
    <property type="match status" value="1"/>
</dbReference>
<dbReference type="Proteomes" id="UP001234989">
    <property type="component" value="Chromosome 11"/>
</dbReference>
<name>A0AAF0UXJ8_SOLVR</name>
<gene>
    <name evidence="2" type="ORF">MTR67_047947</name>
</gene>
<proteinExistence type="predicted"/>
<dbReference type="AlphaFoldDB" id="A0AAF0UXJ8"/>
<accession>A0AAF0UXJ8</accession>
<evidence type="ECO:0000259" key="1">
    <source>
        <dbReference type="Pfam" id="PF03732"/>
    </source>
</evidence>
<feature type="domain" description="Retrotransposon gag" evidence="1">
    <location>
        <begin position="12"/>
        <end position="81"/>
    </location>
</feature>
<keyword evidence="3" id="KW-1185">Reference proteome</keyword>
<reference evidence="2" key="1">
    <citation type="submission" date="2023-08" db="EMBL/GenBank/DDBJ databases">
        <title>A de novo genome assembly of Solanum verrucosum Schlechtendal, a Mexican diploid species geographically isolated from the other diploid A-genome species in potato relatives.</title>
        <authorList>
            <person name="Hosaka K."/>
        </authorList>
    </citation>
    <scope>NUCLEOTIDE SEQUENCE</scope>
    <source>
        <tissue evidence="2">Young leaves</tissue>
    </source>
</reference>
<sequence>MENESPIDLGLVDWDQFKGVFLDYFFHLEITEAKVLELINLRQGNMSVKEYALKFTHLAKHALTMAADSRARISEFVSGVSDLVIKECHTDILIKEIDIYHLMIHSQNTEKETLMERDNESKRARTSDCDFSHFRSAGHGRPQFQQKF</sequence>
<dbReference type="EMBL" id="CP133622">
    <property type="protein sequence ID" value="WMV54562.1"/>
    <property type="molecule type" value="Genomic_DNA"/>
</dbReference>
<evidence type="ECO:0000313" key="3">
    <source>
        <dbReference type="Proteomes" id="UP001234989"/>
    </source>
</evidence>
<evidence type="ECO:0000313" key="2">
    <source>
        <dbReference type="EMBL" id="WMV54562.1"/>
    </source>
</evidence>
<protein>
    <recommendedName>
        <fullName evidence="1">Retrotransposon gag domain-containing protein</fullName>
    </recommendedName>
</protein>
<organism evidence="2 3">
    <name type="scientific">Solanum verrucosum</name>
    <dbReference type="NCBI Taxonomy" id="315347"/>
    <lineage>
        <taxon>Eukaryota</taxon>
        <taxon>Viridiplantae</taxon>
        <taxon>Streptophyta</taxon>
        <taxon>Embryophyta</taxon>
        <taxon>Tracheophyta</taxon>
        <taxon>Spermatophyta</taxon>
        <taxon>Magnoliopsida</taxon>
        <taxon>eudicotyledons</taxon>
        <taxon>Gunneridae</taxon>
        <taxon>Pentapetalae</taxon>
        <taxon>asterids</taxon>
        <taxon>lamiids</taxon>
        <taxon>Solanales</taxon>
        <taxon>Solanaceae</taxon>
        <taxon>Solanoideae</taxon>
        <taxon>Solaneae</taxon>
        <taxon>Solanum</taxon>
    </lineage>
</organism>
<dbReference type="InterPro" id="IPR005162">
    <property type="entry name" value="Retrotrans_gag_dom"/>
</dbReference>